<evidence type="ECO:0000313" key="2">
    <source>
        <dbReference type="Proteomes" id="UP001139353"/>
    </source>
</evidence>
<protein>
    <submittedName>
        <fullName evidence="1">Uncharacterized protein</fullName>
    </submittedName>
</protein>
<dbReference type="InterPro" id="IPR036397">
    <property type="entry name" value="RNaseH_sf"/>
</dbReference>
<sequence length="322" mass="35184">MKVYLDTEFTDLDEPNLLSVGMVSASGDEFYCELSLELADTRDRMRVVSDFVLHGPVLSQWGLVPGAACSHLELGRRAGAWLRDLAMAHGGVEVLSDCRLDFELLEGALRHANALQTLRAVITSRTIAGVIESPVGQRAQVAAFQYIARERGLMQHHALADVLALRAAHIGNRATIELSAMRARLGITDESARAAVQQQTADSEDVKDSWVRDGLLIGGAQLSEAWNCSSQRLEQARDRDDLVSLKFRGLHWYPAPMAVVSADDVSQVSAALRGVDAISQFIFWSRNHGSIGGLTVAQAIVDGRLRDVVRLAQSLASEWSER</sequence>
<dbReference type="Gene3D" id="3.30.420.10">
    <property type="entry name" value="Ribonuclease H-like superfamily/Ribonuclease H"/>
    <property type="match status" value="1"/>
</dbReference>
<dbReference type="Proteomes" id="UP001139353">
    <property type="component" value="Unassembled WGS sequence"/>
</dbReference>
<evidence type="ECO:0000313" key="1">
    <source>
        <dbReference type="EMBL" id="MCK9687322.1"/>
    </source>
</evidence>
<accession>A0A9X1YMX2</accession>
<organism evidence="1 2">
    <name type="scientific">Scleromatobacter humisilvae</name>
    <dbReference type="NCBI Taxonomy" id="2897159"/>
    <lineage>
        <taxon>Bacteria</taxon>
        <taxon>Pseudomonadati</taxon>
        <taxon>Pseudomonadota</taxon>
        <taxon>Betaproteobacteria</taxon>
        <taxon>Burkholderiales</taxon>
        <taxon>Sphaerotilaceae</taxon>
        <taxon>Scleromatobacter</taxon>
    </lineage>
</organism>
<gene>
    <name evidence="1" type="ORF">LPC04_16570</name>
</gene>
<name>A0A9X1YMX2_9BURK</name>
<comment type="caution">
    <text evidence="1">The sequence shown here is derived from an EMBL/GenBank/DDBJ whole genome shotgun (WGS) entry which is preliminary data.</text>
</comment>
<reference evidence="1" key="1">
    <citation type="submission" date="2021-11" db="EMBL/GenBank/DDBJ databases">
        <title>BS-T2-15 a new species belonging to the Comamonadaceae family isolated from the soil of a French oak forest.</title>
        <authorList>
            <person name="Mieszkin S."/>
            <person name="Alain K."/>
        </authorList>
    </citation>
    <scope>NUCLEOTIDE SEQUENCE</scope>
    <source>
        <strain evidence="1">BS-T2-15</strain>
    </source>
</reference>
<dbReference type="RefSeq" id="WP_275683362.1">
    <property type="nucleotide sequence ID" value="NZ_JAJLJH010000004.1"/>
</dbReference>
<dbReference type="GO" id="GO:0003676">
    <property type="term" value="F:nucleic acid binding"/>
    <property type="evidence" value="ECO:0007669"/>
    <property type="project" value="InterPro"/>
</dbReference>
<dbReference type="AlphaFoldDB" id="A0A9X1YMX2"/>
<proteinExistence type="predicted"/>
<dbReference type="EMBL" id="JAJLJH010000004">
    <property type="protein sequence ID" value="MCK9687322.1"/>
    <property type="molecule type" value="Genomic_DNA"/>
</dbReference>
<keyword evidence="2" id="KW-1185">Reference proteome</keyword>